<gene>
    <name evidence="2" type="ORF">GUJ93_ZPchr0010g7477</name>
</gene>
<evidence type="ECO:0000313" key="2">
    <source>
        <dbReference type="EMBL" id="KAG8088604.1"/>
    </source>
</evidence>
<feature type="compositionally biased region" description="Basic and acidic residues" evidence="1">
    <location>
        <begin position="214"/>
        <end position="225"/>
    </location>
</feature>
<feature type="region of interest" description="Disordered" evidence="1">
    <location>
        <begin position="170"/>
        <end position="243"/>
    </location>
</feature>
<reference evidence="2" key="1">
    <citation type="journal article" date="2021" name="bioRxiv">
        <title>Whole Genome Assembly and Annotation of Northern Wild Rice, Zizania palustris L., Supports a Whole Genome Duplication in the Zizania Genus.</title>
        <authorList>
            <person name="Haas M."/>
            <person name="Kono T."/>
            <person name="Macchietto M."/>
            <person name="Millas R."/>
            <person name="McGilp L."/>
            <person name="Shao M."/>
            <person name="Duquette J."/>
            <person name="Hirsch C.N."/>
            <person name="Kimball J."/>
        </authorList>
    </citation>
    <scope>NUCLEOTIDE SEQUENCE</scope>
    <source>
        <tissue evidence="2">Fresh leaf tissue</tissue>
    </source>
</reference>
<feature type="region of interest" description="Disordered" evidence="1">
    <location>
        <begin position="259"/>
        <end position="294"/>
    </location>
</feature>
<sequence>MWLLSTGVTGTDEIGTTGKETEGLVSAADRGVDAPTGVISGTCTADCYMEGVRGTTTPRCGPRPEVRPIAGPDTWTVCWSCEPVEPMSVEAFCMPLGGGAERRSRQTGLRVCLRPTTRVHIVQASRSVMAPMRKGLHAVVAVEASRSNIATKRKHLHATMATRYGLHATKTLCNKGGPPSGDLKPRTPEITPREKAARGRPSGEGCRRPPSGRKLPEAAPREKAAGGRPPGGGCRRPPSGRRLPEAALRKEAFREEIAEGLSLGRSSEPEESIGGKRTRLTYRGTGSRSSGPCRAAQAASDTADTLSESNLLVCTVYSPFCLYC</sequence>
<feature type="compositionally biased region" description="Basic and acidic residues" evidence="1">
    <location>
        <begin position="183"/>
        <end position="197"/>
    </location>
</feature>
<keyword evidence="3" id="KW-1185">Reference proteome</keyword>
<organism evidence="2 3">
    <name type="scientific">Zizania palustris</name>
    <name type="common">Northern wild rice</name>
    <dbReference type="NCBI Taxonomy" id="103762"/>
    <lineage>
        <taxon>Eukaryota</taxon>
        <taxon>Viridiplantae</taxon>
        <taxon>Streptophyta</taxon>
        <taxon>Embryophyta</taxon>
        <taxon>Tracheophyta</taxon>
        <taxon>Spermatophyta</taxon>
        <taxon>Magnoliopsida</taxon>
        <taxon>Liliopsida</taxon>
        <taxon>Poales</taxon>
        <taxon>Poaceae</taxon>
        <taxon>BOP clade</taxon>
        <taxon>Oryzoideae</taxon>
        <taxon>Oryzeae</taxon>
        <taxon>Zizaniinae</taxon>
        <taxon>Zizania</taxon>
    </lineage>
</organism>
<name>A0A8J6BJW6_ZIZPA</name>
<comment type="caution">
    <text evidence="2">The sequence shown here is derived from an EMBL/GenBank/DDBJ whole genome shotgun (WGS) entry which is preliminary data.</text>
</comment>
<dbReference type="AlphaFoldDB" id="A0A8J6BJW6"/>
<dbReference type="EMBL" id="JAAALK010000082">
    <property type="protein sequence ID" value="KAG8088604.1"/>
    <property type="molecule type" value="Genomic_DNA"/>
</dbReference>
<reference evidence="2" key="2">
    <citation type="submission" date="2021-02" db="EMBL/GenBank/DDBJ databases">
        <authorList>
            <person name="Kimball J.A."/>
            <person name="Haas M.W."/>
            <person name="Macchietto M."/>
            <person name="Kono T."/>
            <person name="Duquette J."/>
            <person name="Shao M."/>
        </authorList>
    </citation>
    <scope>NUCLEOTIDE SEQUENCE</scope>
    <source>
        <tissue evidence="2">Fresh leaf tissue</tissue>
    </source>
</reference>
<dbReference type="Proteomes" id="UP000729402">
    <property type="component" value="Unassembled WGS sequence"/>
</dbReference>
<evidence type="ECO:0000313" key="3">
    <source>
        <dbReference type="Proteomes" id="UP000729402"/>
    </source>
</evidence>
<protein>
    <submittedName>
        <fullName evidence="2">Uncharacterized protein</fullName>
    </submittedName>
</protein>
<accession>A0A8J6BJW6</accession>
<proteinExistence type="predicted"/>
<evidence type="ECO:0000256" key="1">
    <source>
        <dbReference type="SAM" id="MobiDB-lite"/>
    </source>
</evidence>